<dbReference type="PANTHER" id="PTHR10145:SF6">
    <property type="entry name" value="TRANSCRIPTION ELONGATION FACTOR SPT6"/>
    <property type="match status" value="1"/>
</dbReference>
<evidence type="ECO:0000313" key="4">
    <source>
        <dbReference type="Proteomes" id="UP000663828"/>
    </source>
</evidence>
<accession>A0A816HIN4</accession>
<dbReference type="SUPFAM" id="SSF53098">
    <property type="entry name" value="Ribonuclease H-like"/>
    <property type="match status" value="1"/>
</dbReference>
<dbReference type="EMBL" id="CAJNOR010017005">
    <property type="protein sequence ID" value="CAF1686529.1"/>
    <property type="molecule type" value="Genomic_DNA"/>
</dbReference>
<keyword evidence="4" id="KW-1185">Reference proteome</keyword>
<feature type="domain" description="Transcription elongation factor Spt6 YqgF" evidence="2">
    <location>
        <begin position="171"/>
        <end position="314"/>
    </location>
</feature>
<name>A0A816HIN4_ADIRI</name>
<evidence type="ECO:0000313" key="3">
    <source>
        <dbReference type="EMBL" id="CAF1686529.1"/>
    </source>
</evidence>
<evidence type="ECO:0000256" key="1">
    <source>
        <dbReference type="SAM" id="MobiDB-lite"/>
    </source>
</evidence>
<dbReference type="GO" id="GO:0031491">
    <property type="term" value="F:nucleosome binding"/>
    <property type="evidence" value="ECO:0007669"/>
    <property type="project" value="TreeGrafter"/>
</dbReference>
<feature type="compositionally biased region" description="Basic and acidic residues" evidence="1">
    <location>
        <begin position="295"/>
        <end position="305"/>
    </location>
</feature>
<dbReference type="PANTHER" id="PTHR10145">
    <property type="entry name" value="TRANSCRIPTION ELONGATION FACTOR SPT6"/>
    <property type="match status" value="1"/>
</dbReference>
<evidence type="ECO:0000259" key="2">
    <source>
        <dbReference type="Pfam" id="PF14639"/>
    </source>
</evidence>
<comment type="caution">
    <text evidence="3">The sequence shown here is derived from an EMBL/GenBank/DDBJ whole genome shotgun (WGS) entry which is preliminary data.</text>
</comment>
<dbReference type="InterPro" id="IPR023323">
    <property type="entry name" value="Tex-like_dom_sf"/>
</dbReference>
<dbReference type="InterPro" id="IPR017072">
    <property type="entry name" value="TF_Spt6"/>
</dbReference>
<dbReference type="GO" id="GO:0008023">
    <property type="term" value="C:transcription elongation factor complex"/>
    <property type="evidence" value="ECO:0007669"/>
    <property type="project" value="TreeGrafter"/>
</dbReference>
<dbReference type="AlphaFoldDB" id="A0A816HIN4"/>
<dbReference type="Pfam" id="PF14639">
    <property type="entry name" value="YqgF"/>
    <property type="match status" value="1"/>
</dbReference>
<reference evidence="3" key="1">
    <citation type="submission" date="2021-02" db="EMBL/GenBank/DDBJ databases">
        <authorList>
            <person name="Nowell W R."/>
        </authorList>
    </citation>
    <scope>NUCLEOTIDE SEQUENCE</scope>
</reference>
<dbReference type="GO" id="GO:0042393">
    <property type="term" value="F:histone binding"/>
    <property type="evidence" value="ECO:0007669"/>
    <property type="project" value="TreeGrafter"/>
</dbReference>
<dbReference type="InterPro" id="IPR012337">
    <property type="entry name" value="RNaseH-like_sf"/>
</dbReference>
<feature type="region of interest" description="Disordered" evidence="1">
    <location>
        <begin position="295"/>
        <end position="315"/>
    </location>
</feature>
<protein>
    <recommendedName>
        <fullName evidence="2">Transcription elongation factor Spt6 YqgF domain-containing protein</fullName>
    </recommendedName>
</protein>
<gene>
    <name evidence="3" type="ORF">XAT740_LOCUS62064</name>
</gene>
<dbReference type="GO" id="GO:0140673">
    <property type="term" value="P:transcription elongation-coupled chromatin remodeling"/>
    <property type="evidence" value="ECO:0007669"/>
    <property type="project" value="InterPro"/>
</dbReference>
<feature type="non-terminal residue" evidence="3">
    <location>
        <position position="1"/>
    </location>
</feature>
<dbReference type="SUPFAM" id="SSF158832">
    <property type="entry name" value="Tex N-terminal region-like"/>
    <property type="match status" value="1"/>
</dbReference>
<dbReference type="Proteomes" id="UP000663828">
    <property type="component" value="Unassembled WGS sequence"/>
</dbReference>
<feature type="non-terminal residue" evidence="3">
    <location>
        <position position="315"/>
    </location>
</feature>
<proteinExistence type="predicted"/>
<dbReference type="Gene3D" id="1.10.3500.10">
    <property type="entry name" value="Tex N-terminal region-like"/>
    <property type="match status" value="1"/>
</dbReference>
<sequence length="315" mass="36992">LDPLVRYVIRREYTLRCMINARPTRLGMQSITEDHPCYTIKYLTNKPVNTFTKDQFLHLYQAVKDGLMTVEYSIDNKGISHTYADDIKRSYTRDEYSDNVLEWNKIRAMCIDLMLTKFLYPKFQRELEEILLDEAKQYVMKQCSKCLNDWIKMAPYRLSNDENVTSISDAGVRVLSISYSTDPDDVSFAVILSSEGQVMDFIRLPNIMLRDNYSPENRTKKDKDFDAIREFIKQRVPDVICIGVESRDAFYLRTRLEKMVSDLQHDEEQFQNLPEPIKVLLCDTELAKIYSKSRKGESDFRDYPSKLRQAISQGR</sequence>
<dbReference type="GO" id="GO:0034728">
    <property type="term" value="P:nucleosome organization"/>
    <property type="evidence" value="ECO:0007669"/>
    <property type="project" value="TreeGrafter"/>
</dbReference>
<organism evidence="3 4">
    <name type="scientific">Adineta ricciae</name>
    <name type="common">Rotifer</name>
    <dbReference type="NCBI Taxonomy" id="249248"/>
    <lineage>
        <taxon>Eukaryota</taxon>
        <taxon>Metazoa</taxon>
        <taxon>Spiralia</taxon>
        <taxon>Gnathifera</taxon>
        <taxon>Rotifera</taxon>
        <taxon>Eurotatoria</taxon>
        <taxon>Bdelloidea</taxon>
        <taxon>Adinetida</taxon>
        <taxon>Adinetidae</taxon>
        <taxon>Adineta</taxon>
    </lineage>
</organism>
<dbReference type="InterPro" id="IPR028231">
    <property type="entry name" value="Spt6_YqgF"/>
</dbReference>